<evidence type="ECO:0000313" key="1">
    <source>
        <dbReference type="EMBL" id="DAE01995.1"/>
    </source>
</evidence>
<accession>A0A8S5P6D3</accession>
<reference evidence="1" key="1">
    <citation type="journal article" date="2021" name="Proc. Natl. Acad. Sci. U.S.A.">
        <title>A Catalog of Tens of Thousands of Viruses from Human Metagenomes Reveals Hidden Associations with Chronic Diseases.</title>
        <authorList>
            <person name="Tisza M.J."/>
            <person name="Buck C.B."/>
        </authorList>
    </citation>
    <scope>NUCLEOTIDE SEQUENCE</scope>
    <source>
        <strain evidence="1">Ctiam3</strain>
    </source>
</reference>
<organism evidence="1">
    <name type="scientific">Siphoviridae sp. ctiam3</name>
    <dbReference type="NCBI Taxonomy" id="2825624"/>
    <lineage>
        <taxon>Viruses</taxon>
        <taxon>Duplodnaviria</taxon>
        <taxon>Heunggongvirae</taxon>
        <taxon>Uroviricota</taxon>
        <taxon>Caudoviricetes</taxon>
    </lineage>
</organism>
<sequence>MSFTIAFSKASFRTLLSSSNLVTSSICYNHTERG</sequence>
<protein>
    <submittedName>
        <fullName evidence="1">Uncharacterized protein</fullName>
    </submittedName>
</protein>
<name>A0A8S5P6D3_9CAUD</name>
<proteinExistence type="predicted"/>
<dbReference type="EMBL" id="BK015338">
    <property type="protein sequence ID" value="DAE01995.1"/>
    <property type="molecule type" value="Genomic_DNA"/>
</dbReference>